<name>A4S673_OSTLU</name>
<keyword evidence="2" id="KW-1185">Reference proteome</keyword>
<dbReference type="PANTHER" id="PTHR31984">
    <property type="entry name" value="TRANSPORTER, PUTATIVE (DUF179)-RELATED"/>
    <property type="match status" value="1"/>
</dbReference>
<evidence type="ECO:0008006" key="3">
    <source>
        <dbReference type="Google" id="ProtNLM"/>
    </source>
</evidence>
<protein>
    <recommendedName>
        <fullName evidence="3">YqgE/AlgH family protein</fullName>
    </recommendedName>
</protein>
<dbReference type="PANTHER" id="PTHR31984:SF17">
    <property type="entry name" value="TRANSCRIPTIONAL REGULATOR"/>
    <property type="match status" value="1"/>
</dbReference>
<dbReference type="RefSeq" id="XP_001421041.1">
    <property type="nucleotide sequence ID" value="XM_001421004.1"/>
</dbReference>
<organism evidence="1 2">
    <name type="scientific">Ostreococcus lucimarinus (strain CCE9901)</name>
    <dbReference type="NCBI Taxonomy" id="436017"/>
    <lineage>
        <taxon>Eukaryota</taxon>
        <taxon>Viridiplantae</taxon>
        <taxon>Chlorophyta</taxon>
        <taxon>Mamiellophyceae</taxon>
        <taxon>Mamiellales</taxon>
        <taxon>Bathycoccaceae</taxon>
        <taxon>Ostreococcus</taxon>
    </lineage>
</organism>
<dbReference type="HOGENOM" id="CLU_057596_2_1_1"/>
<dbReference type="Gramene" id="ABO99334">
    <property type="protein sequence ID" value="ABO99334"/>
    <property type="gene ID" value="OSTLU_88895"/>
</dbReference>
<dbReference type="KEGG" id="olu:OSTLU_88895"/>
<dbReference type="OMA" id="PKPLWRE"/>
<reference evidence="1 2" key="1">
    <citation type="journal article" date="2007" name="Proc. Natl. Acad. Sci. U.S.A.">
        <title>The tiny eukaryote Ostreococcus provides genomic insights into the paradox of plankton speciation.</title>
        <authorList>
            <person name="Palenik B."/>
            <person name="Grimwood J."/>
            <person name="Aerts A."/>
            <person name="Rouze P."/>
            <person name="Salamov A."/>
            <person name="Putnam N."/>
            <person name="Dupont C."/>
            <person name="Jorgensen R."/>
            <person name="Derelle E."/>
            <person name="Rombauts S."/>
            <person name="Zhou K."/>
            <person name="Otillar R."/>
            <person name="Merchant S.S."/>
            <person name="Podell S."/>
            <person name="Gaasterland T."/>
            <person name="Napoli C."/>
            <person name="Gendler K."/>
            <person name="Manuell A."/>
            <person name="Tai V."/>
            <person name="Vallon O."/>
            <person name="Piganeau G."/>
            <person name="Jancek S."/>
            <person name="Heijde M."/>
            <person name="Jabbari K."/>
            <person name="Bowler C."/>
            <person name="Lohr M."/>
            <person name="Robbens S."/>
            <person name="Werner G."/>
            <person name="Dubchak I."/>
            <person name="Pazour G.J."/>
            <person name="Ren Q."/>
            <person name="Paulsen I."/>
            <person name="Delwiche C."/>
            <person name="Schmutz J."/>
            <person name="Rokhsar D."/>
            <person name="Van de Peer Y."/>
            <person name="Moreau H."/>
            <person name="Grigoriev I.V."/>
        </authorList>
    </citation>
    <scope>NUCLEOTIDE SEQUENCE [LARGE SCALE GENOMIC DNA]</scope>
    <source>
        <strain evidence="1 2">CCE9901</strain>
    </source>
</reference>
<dbReference type="EMBL" id="CP000593">
    <property type="protein sequence ID" value="ABO99334.1"/>
    <property type="molecule type" value="Genomic_DNA"/>
</dbReference>
<dbReference type="SUPFAM" id="SSF143456">
    <property type="entry name" value="VC0467-like"/>
    <property type="match status" value="1"/>
</dbReference>
<feature type="non-terminal residue" evidence="1">
    <location>
        <position position="1"/>
    </location>
</feature>
<dbReference type="Gene3D" id="3.40.1740.10">
    <property type="entry name" value="VC0467-like"/>
    <property type="match status" value="1"/>
</dbReference>
<dbReference type="InterPro" id="IPR003774">
    <property type="entry name" value="AlgH-like"/>
</dbReference>
<evidence type="ECO:0000313" key="1">
    <source>
        <dbReference type="EMBL" id="ABO99334.1"/>
    </source>
</evidence>
<sequence>VGARDDGGLTRTRAERRTQDVAPALESDWREFRAQLLARERAVTPEEERARAAAVSEENLKVLETQNPRLAASAPWAHVIGAPEKGCLLVAADHEFRMSQQYFHQAVILVLEHHENGSMGVILNRPTQYDMGYVSGEANGPFAKNALYFGGDVGDGTVSFLHGREDVKGSVEVLPGVYLGGYDSACELVQQDGSTCHADEFKFFARYCGWAPGQLESECERGVWFPVAAAKELSLKQVIQLPKPLWREISELCGGELEEMARKAYQTYEAEQTFSLDNLDADERATDE</sequence>
<proteinExistence type="predicted"/>
<dbReference type="OrthoDB" id="272750at2759"/>
<dbReference type="GeneID" id="5005102"/>
<gene>
    <name evidence="1" type="ORF">OSTLU_88895</name>
</gene>
<evidence type="ECO:0000313" key="2">
    <source>
        <dbReference type="Proteomes" id="UP000001568"/>
    </source>
</evidence>
<dbReference type="Pfam" id="PF02622">
    <property type="entry name" value="DUF179"/>
    <property type="match status" value="1"/>
</dbReference>
<dbReference type="eggNOG" id="ENOG502QSEU">
    <property type="taxonomic scope" value="Eukaryota"/>
</dbReference>
<accession>A4S673</accession>
<dbReference type="AlphaFoldDB" id="A4S673"/>
<dbReference type="Proteomes" id="UP000001568">
    <property type="component" value="Chromosome 13"/>
</dbReference>